<dbReference type="Gene3D" id="1.10.510.10">
    <property type="entry name" value="Transferase(Phosphotransferase) domain 1"/>
    <property type="match status" value="1"/>
</dbReference>
<gene>
    <name evidence="6" type="ORF">FNV43_RR05699</name>
</gene>
<dbReference type="Pfam" id="PF00153">
    <property type="entry name" value="Mito_carr"/>
    <property type="match status" value="1"/>
</dbReference>
<dbReference type="Gene3D" id="1.50.40.10">
    <property type="entry name" value="Mitochondrial carrier domain"/>
    <property type="match status" value="1"/>
</dbReference>
<dbReference type="GO" id="GO:0016020">
    <property type="term" value="C:membrane"/>
    <property type="evidence" value="ECO:0007669"/>
    <property type="project" value="UniProtKB-SubCell"/>
</dbReference>
<sequence length="171" mass="19100">MVAGSIAGIVEHMAMFPIDTLKTRMQALGRSCSSITIWQAFGFILKLEGLAGLYRGIRIITGQPAINKNNSINVRKGHIIEWVDSIMSKGDIEDIVDPRLEQEFDKNSVWKALEIAMACMSQSSIKRLTMTQVVTELNGKLTCQKDISQLGFKEEKLNVEVQAQVYLDLLL</sequence>
<evidence type="ECO:0000256" key="4">
    <source>
        <dbReference type="PROSITE-ProRule" id="PRU00282"/>
    </source>
</evidence>
<accession>A0A8K0HLS6</accession>
<dbReference type="PANTHER" id="PTHR45631">
    <property type="entry name" value="OS07G0107800 PROTEIN-RELATED"/>
    <property type="match status" value="1"/>
</dbReference>
<dbReference type="InterPro" id="IPR011009">
    <property type="entry name" value="Kinase-like_dom_sf"/>
</dbReference>
<organism evidence="6 7">
    <name type="scientific">Rhamnella rubrinervis</name>
    <dbReference type="NCBI Taxonomy" id="2594499"/>
    <lineage>
        <taxon>Eukaryota</taxon>
        <taxon>Viridiplantae</taxon>
        <taxon>Streptophyta</taxon>
        <taxon>Embryophyta</taxon>
        <taxon>Tracheophyta</taxon>
        <taxon>Spermatophyta</taxon>
        <taxon>Magnoliopsida</taxon>
        <taxon>eudicotyledons</taxon>
        <taxon>Gunneridae</taxon>
        <taxon>Pentapetalae</taxon>
        <taxon>rosids</taxon>
        <taxon>fabids</taxon>
        <taxon>Rosales</taxon>
        <taxon>Rhamnaceae</taxon>
        <taxon>rhamnoid group</taxon>
        <taxon>Rhamneae</taxon>
        <taxon>Rhamnella</taxon>
    </lineage>
</organism>
<dbReference type="InterPro" id="IPR023395">
    <property type="entry name" value="MCP_dom_sf"/>
</dbReference>
<name>A0A8K0HLS6_9ROSA</name>
<keyword evidence="7" id="KW-1185">Reference proteome</keyword>
<keyword evidence="3 4" id="KW-0472">Membrane</keyword>
<dbReference type="PANTHER" id="PTHR45631:SF197">
    <property type="entry name" value="TYROSINE KINASE FAMILY PROTEIN"/>
    <property type="match status" value="1"/>
</dbReference>
<dbReference type="AlphaFoldDB" id="A0A8K0HLS6"/>
<dbReference type="SUPFAM" id="SSF103506">
    <property type="entry name" value="Mitochondrial carrier"/>
    <property type="match status" value="1"/>
</dbReference>
<dbReference type="EMBL" id="VOIH02000002">
    <property type="protein sequence ID" value="KAF3455251.1"/>
    <property type="molecule type" value="Genomic_DNA"/>
</dbReference>
<dbReference type="Proteomes" id="UP000796880">
    <property type="component" value="Unassembled WGS sequence"/>
</dbReference>
<evidence type="ECO:0000313" key="7">
    <source>
        <dbReference type="Proteomes" id="UP000796880"/>
    </source>
</evidence>
<keyword evidence="5" id="KW-0813">Transport</keyword>
<keyword evidence="2 4" id="KW-0812">Transmembrane</keyword>
<evidence type="ECO:0000256" key="5">
    <source>
        <dbReference type="RuleBase" id="RU000488"/>
    </source>
</evidence>
<dbReference type="InterPro" id="IPR018108">
    <property type="entry name" value="MCP_transmembrane"/>
</dbReference>
<dbReference type="SUPFAM" id="SSF56112">
    <property type="entry name" value="Protein kinase-like (PK-like)"/>
    <property type="match status" value="1"/>
</dbReference>
<protein>
    <submittedName>
        <fullName evidence="6">Uncharacterized protein</fullName>
    </submittedName>
</protein>
<comment type="subcellular location">
    <subcellularLocation>
        <location evidence="1">Membrane</location>
        <topology evidence="1">Multi-pass membrane protein</topology>
    </subcellularLocation>
</comment>
<dbReference type="PROSITE" id="PS50920">
    <property type="entry name" value="SOLCAR"/>
    <property type="match status" value="1"/>
</dbReference>
<comment type="caution">
    <text evidence="6">The sequence shown here is derived from an EMBL/GenBank/DDBJ whole genome shotgun (WGS) entry which is preliminary data.</text>
</comment>
<evidence type="ECO:0000313" key="6">
    <source>
        <dbReference type="EMBL" id="KAF3455251.1"/>
    </source>
</evidence>
<reference evidence="6" key="1">
    <citation type="submission" date="2020-03" db="EMBL/GenBank/DDBJ databases">
        <title>A high-quality chromosome-level genome assembly of a woody plant with both climbing and erect habits, Rhamnella rubrinervis.</title>
        <authorList>
            <person name="Lu Z."/>
            <person name="Yang Y."/>
            <person name="Zhu X."/>
            <person name="Sun Y."/>
        </authorList>
    </citation>
    <scope>NUCLEOTIDE SEQUENCE</scope>
    <source>
        <strain evidence="6">BYM</strain>
        <tissue evidence="6">Leaf</tissue>
    </source>
</reference>
<feature type="repeat" description="Solcar" evidence="4">
    <location>
        <begin position="1"/>
        <end position="81"/>
    </location>
</feature>
<evidence type="ECO:0000256" key="3">
    <source>
        <dbReference type="ARBA" id="ARBA00023136"/>
    </source>
</evidence>
<evidence type="ECO:0000256" key="1">
    <source>
        <dbReference type="ARBA" id="ARBA00004141"/>
    </source>
</evidence>
<proteinExistence type="inferred from homology"/>
<comment type="similarity">
    <text evidence="5">Belongs to the mitochondrial carrier (TC 2.A.29) family.</text>
</comment>
<evidence type="ECO:0000256" key="2">
    <source>
        <dbReference type="ARBA" id="ARBA00022692"/>
    </source>
</evidence>
<dbReference type="OrthoDB" id="1188652at2759"/>